<evidence type="ECO:0000313" key="3">
    <source>
        <dbReference type="Proteomes" id="UP000176650"/>
    </source>
</evidence>
<evidence type="ECO:0000313" key="2">
    <source>
        <dbReference type="EMBL" id="OGD34564.1"/>
    </source>
</evidence>
<keyword evidence="1" id="KW-0812">Transmembrane</keyword>
<proteinExistence type="predicted"/>
<keyword evidence="1" id="KW-0472">Membrane</keyword>
<evidence type="ECO:0000256" key="1">
    <source>
        <dbReference type="SAM" id="Phobius"/>
    </source>
</evidence>
<accession>A0A1F5BVC4</accession>
<reference evidence="2 3" key="1">
    <citation type="journal article" date="2016" name="Nat. Commun.">
        <title>Thousands of microbial genomes shed light on interconnected biogeochemical processes in an aquifer system.</title>
        <authorList>
            <person name="Anantharaman K."/>
            <person name="Brown C.T."/>
            <person name="Hug L.A."/>
            <person name="Sharon I."/>
            <person name="Castelle C.J."/>
            <person name="Probst A.J."/>
            <person name="Thomas B.C."/>
            <person name="Singh A."/>
            <person name="Wilkins M.J."/>
            <person name="Karaoz U."/>
            <person name="Brodie E.L."/>
            <person name="Williams K.H."/>
            <person name="Hubbard S.S."/>
            <person name="Banfield J.F."/>
        </authorList>
    </citation>
    <scope>NUCLEOTIDE SEQUENCE [LARGE SCALE GENOMIC DNA]</scope>
</reference>
<keyword evidence="1" id="KW-1133">Transmembrane helix</keyword>
<dbReference type="AlphaFoldDB" id="A0A1F5BVC4"/>
<sequence>MPPSNPLAGFNPQFQEALDASSAYTQSESIMAAVLIIKFIFFAVSFFFLLHGIYLVYKMGLVNEKMSFYSGMFSSKKESMRKDMILLEWEKIKNRMATMRESEYKFAIIEADKLFDILLQKMDYKGKDMNARLSQIDSAQLSSVQGVWESHKVRNMLAHDPNYQISFTDAQRIIVNYERAFAELGILD</sequence>
<organism evidence="2 3">
    <name type="scientific">Candidatus Azambacteria bacterium RIFCSPLOWO2_01_FULL_46_25</name>
    <dbReference type="NCBI Taxonomy" id="1797298"/>
    <lineage>
        <taxon>Bacteria</taxon>
        <taxon>Candidatus Azamiibacteriota</taxon>
    </lineage>
</organism>
<protein>
    <recommendedName>
        <fullName evidence="4">DUF4145 domain-containing protein</fullName>
    </recommendedName>
</protein>
<evidence type="ECO:0008006" key="4">
    <source>
        <dbReference type="Google" id="ProtNLM"/>
    </source>
</evidence>
<name>A0A1F5BVC4_9BACT</name>
<dbReference type="Proteomes" id="UP000176650">
    <property type="component" value="Unassembled WGS sequence"/>
</dbReference>
<gene>
    <name evidence="2" type="ORF">A2988_03580</name>
</gene>
<feature type="transmembrane region" description="Helical" evidence="1">
    <location>
        <begin position="30"/>
        <end position="57"/>
    </location>
</feature>
<dbReference type="EMBL" id="MEYS01000001">
    <property type="protein sequence ID" value="OGD34564.1"/>
    <property type="molecule type" value="Genomic_DNA"/>
</dbReference>
<dbReference type="STRING" id="1797298.A2988_03580"/>
<comment type="caution">
    <text evidence="2">The sequence shown here is derived from an EMBL/GenBank/DDBJ whole genome shotgun (WGS) entry which is preliminary data.</text>
</comment>